<dbReference type="InterPro" id="IPR000683">
    <property type="entry name" value="Gfo/Idh/MocA-like_OxRdtase_N"/>
</dbReference>
<dbReference type="InterPro" id="IPR055170">
    <property type="entry name" value="GFO_IDH_MocA-like_dom"/>
</dbReference>
<dbReference type="PANTHER" id="PTHR43377">
    <property type="entry name" value="BILIVERDIN REDUCTASE A"/>
    <property type="match status" value="1"/>
</dbReference>
<dbReference type="InterPro" id="IPR051450">
    <property type="entry name" value="Gfo/Idh/MocA_Oxidoreductases"/>
</dbReference>
<dbReference type="EMBL" id="MFCV01000047">
    <property type="protein sequence ID" value="OGE30463.1"/>
    <property type="molecule type" value="Genomic_DNA"/>
</dbReference>
<dbReference type="Gene3D" id="3.40.50.720">
    <property type="entry name" value="NAD(P)-binding Rossmann-like Domain"/>
    <property type="match status" value="1"/>
</dbReference>
<reference evidence="3 4" key="1">
    <citation type="journal article" date="2016" name="Nat. Commun.">
        <title>Thousands of microbial genomes shed light on interconnected biogeochemical processes in an aquifer system.</title>
        <authorList>
            <person name="Anantharaman K."/>
            <person name="Brown C.T."/>
            <person name="Hug L.A."/>
            <person name="Sharon I."/>
            <person name="Castelle C.J."/>
            <person name="Probst A.J."/>
            <person name="Thomas B.C."/>
            <person name="Singh A."/>
            <person name="Wilkins M.J."/>
            <person name="Karaoz U."/>
            <person name="Brodie E.L."/>
            <person name="Williams K.H."/>
            <person name="Hubbard S.S."/>
            <person name="Banfield J.F."/>
        </authorList>
    </citation>
    <scope>NUCLEOTIDE SEQUENCE [LARGE SCALE GENOMIC DNA]</scope>
</reference>
<name>A0A1F5JP70_9BACT</name>
<dbReference type="InterPro" id="IPR036291">
    <property type="entry name" value="NAD(P)-bd_dom_sf"/>
</dbReference>
<evidence type="ECO:0000313" key="4">
    <source>
        <dbReference type="Proteomes" id="UP000176902"/>
    </source>
</evidence>
<proteinExistence type="predicted"/>
<dbReference type="Proteomes" id="UP000176902">
    <property type="component" value="Unassembled WGS sequence"/>
</dbReference>
<dbReference type="AlphaFoldDB" id="A0A1F5JP70"/>
<evidence type="ECO:0000259" key="1">
    <source>
        <dbReference type="Pfam" id="PF01408"/>
    </source>
</evidence>
<dbReference type="PANTHER" id="PTHR43377:SF6">
    <property type="entry name" value="GFO_IDH_MOCA-LIKE OXIDOREDUCTASE N-TERMINAL DOMAIN-CONTAINING PROTEIN"/>
    <property type="match status" value="1"/>
</dbReference>
<sequence length="303" mass="34009">MVNLALIGAGAWGQNFLKTALLLDNCRIKYVYSQSLSTLDPLSDQYIKTTSLEDLLDKKIDGIIIASPASSHYQIAKKFLENNFNLLIEKPLTTNLKDAIGLQKIWQGKKPRVLVGHLYLYEPAIKECKRLLKELGSIESISFEGLLSQKRDDVSVIWDWGPHPVSIMLDLIGKPVKKIKIIHTHATRNQLDELKIELTFSNGIRGMIHIGWSGSKKTRRLIINGLSGKKIVFDNTNTEHKISFYKGGKSPEFPSFNHDLSLNCELKEFVDSIQNGKKITSDINLGVEVVKVLSEIEKLAKSA</sequence>
<comment type="caution">
    <text evidence="3">The sequence shown here is derived from an EMBL/GenBank/DDBJ whole genome shotgun (WGS) entry which is preliminary data.</text>
</comment>
<dbReference type="Pfam" id="PF01408">
    <property type="entry name" value="GFO_IDH_MocA"/>
    <property type="match status" value="1"/>
</dbReference>
<gene>
    <name evidence="3" type="ORF">A3C59_00575</name>
</gene>
<evidence type="ECO:0000313" key="3">
    <source>
        <dbReference type="EMBL" id="OGE30463.1"/>
    </source>
</evidence>
<feature type="domain" description="GFO/IDH/MocA-like oxidoreductase" evidence="2">
    <location>
        <begin position="153"/>
        <end position="228"/>
    </location>
</feature>
<dbReference type="SUPFAM" id="SSF55347">
    <property type="entry name" value="Glyceraldehyde-3-phosphate dehydrogenase-like, C-terminal domain"/>
    <property type="match status" value="1"/>
</dbReference>
<feature type="domain" description="Gfo/Idh/MocA-like oxidoreductase N-terminal" evidence="1">
    <location>
        <begin position="3"/>
        <end position="117"/>
    </location>
</feature>
<dbReference type="SUPFAM" id="SSF51735">
    <property type="entry name" value="NAD(P)-binding Rossmann-fold domains"/>
    <property type="match status" value="1"/>
</dbReference>
<dbReference type="Gene3D" id="3.30.360.10">
    <property type="entry name" value="Dihydrodipicolinate Reductase, domain 2"/>
    <property type="match status" value="1"/>
</dbReference>
<accession>A0A1F5JP70</accession>
<dbReference type="STRING" id="1797768.A3C59_00575"/>
<dbReference type="GO" id="GO:0000166">
    <property type="term" value="F:nucleotide binding"/>
    <property type="evidence" value="ECO:0007669"/>
    <property type="project" value="InterPro"/>
</dbReference>
<dbReference type="Pfam" id="PF22725">
    <property type="entry name" value="GFO_IDH_MocA_C3"/>
    <property type="match status" value="1"/>
</dbReference>
<protein>
    <submittedName>
        <fullName evidence="3">Uncharacterized protein</fullName>
    </submittedName>
</protein>
<evidence type="ECO:0000259" key="2">
    <source>
        <dbReference type="Pfam" id="PF22725"/>
    </source>
</evidence>
<organism evidence="3 4">
    <name type="scientific">Candidatus Daviesbacteria bacterium RIFCSPHIGHO2_02_FULL_36_13</name>
    <dbReference type="NCBI Taxonomy" id="1797768"/>
    <lineage>
        <taxon>Bacteria</taxon>
        <taxon>Candidatus Daviesiibacteriota</taxon>
    </lineage>
</organism>